<dbReference type="InterPro" id="IPR009218">
    <property type="entry name" value="HD_phosphohydro"/>
</dbReference>
<dbReference type="Gene3D" id="1.10.3210.10">
    <property type="entry name" value="Hypothetical protein af1432"/>
    <property type="match status" value="1"/>
</dbReference>
<dbReference type="SUPFAM" id="SSF109604">
    <property type="entry name" value="HD-domain/PDEase-like"/>
    <property type="match status" value="1"/>
</dbReference>
<dbReference type="RefSeq" id="WP_144942412.1">
    <property type="nucleotide sequence ID" value="NZ_BAAARF010000025.1"/>
</dbReference>
<comment type="caution">
    <text evidence="2">The sequence shown here is derived from an EMBL/GenBank/DDBJ whole genome shotgun (WGS) entry which is preliminary data.</text>
</comment>
<evidence type="ECO:0000313" key="3">
    <source>
        <dbReference type="Proteomes" id="UP001553031"/>
    </source>
</evidence>
<protein>
    <submittedName>
        <fullName evidence="2">DUF4031 domain-containing protein</fullName>
    </submittedName>
</protein>
<dbReference type="EMBL" id="JBFBLL010000003">
    <property type="protein sequence ID" value="MEV8157893.1"/>
    <property type="molecule type" value="Genomic_DNA"/>
</dbReference>
<evidence type="ECO:0000259" key="1">
    <source>
        <dbReference type="Pfam" id="PF13223"/>
    </source>
</evidence>
<feature type="domain" description="DUF4031" evidence="1">
    <location>
        <begin position="3"/>
        <end position="77"/>
    </location>
</feature>
<dbReference type="Pfam" id="PF13223">
    <property type="entry name" value="DUF4031"/>
    <property type="match status" value="1"/>
</dbReference>
<dbReference type="PANTHER" id="PTHR21174:SF0">
    <property type="entry name" value="HD PHOSPHOHYDROLASE FAMILY PROTEIN-RELATED"/>
    <property type="match status" value="1"/>
</dbReference>
<proteinExistence type="predicted"/>
<organism evidence="2 3">
    <name type="scientific">Kocuria salsicia</name>
    <dbReference type="NCBI Taxonomy" id="664639"/>
    <lineage>
        <taxon>Bacteria</taxon>
        <taxon>Bacillati</taxon>
        <taxon>Actinomycetota</taxon>
        <taxon>Actinomycetes</taxon>
        <taxon>Micrococcales</taxon>
        <taxon>Micrococcaceae</taxon>
        <taxon>Kocuria</taxon>
    </lineage>
</organism>
<dbReference type="PANTHER" id="PTHR21174">
    <property type="match status" value="1"/>
</dbReference>
<keyword evidence="3" id="KW-1185">Reference proteome</keyword>
<accession>A0ABV3KC00</accession>
<gene>
    <name evidence="2" type="ORF">AB0O96_06760</name>
</gene>
<evidence type="ECO:0000313" key="2">
    <source>
        <dbReference type="EMBL" id="MEV8157893.1"/>
    </source>
</evidence>
<dbReference type="Proteomes" id="UP001553031">
    <property type="component" value="Unassembled WGS sequence"/>
</dbReference>
<dbReference type="InterPro" id="IPR025109">
    <property type="entry name" value="DUF4031"/>
</dbReference>
<reference evidence="2 3" key="1">
    <citation type="submission" date="2024-06" db="EMBL/GenBank/DDBJ databases">
        <title>The Natural Products Discovery Center: Release of the First 8490 Sequenced Strains for Exploring Actinobacteria Biosynthetic Diversity.</title>
        <authorList>
            <person name="Kalkreuter E."/>
            <person name="Kautsar S.A."/>
            <person name="Yang D."/>
            <person name="Bader C.D."/>
            <person name="Teijaro C.N."/>
            <person name="Fluegel L."/>
            <person name="Davis C.M."/>
            <person name="Simpson J.R."/>
            <person name="Lauterbach L."/>
            <person name="Steele A.D."/>
            <person name="Gui C."/>
            <person name="Meng S."/>
            <person name="Li G."/>
            <person name="Viehrig K."/>
            <person name="Ye F."/>
            <person name="Su P."/>
            <person name="Kiefer A.F."/>
            <person name="Nichols A."/>
            <person name="Cepeda A.J."/>
            <person name="Yan W."/>
            <person name="Fan B."/>
            <person name="Jiang Y."/>
            <person name="Adhikari A."/>
            <person name="Zheng C.-J."/>
            <person name="Schuster L."/>
            <person name="Cowan T.M."/>
            <person name="Smanski M.J."/>
            <person name="Chevrette M.G."/>
            <person name="De Carvalho L.P.S."/>
            <person name="Shen B."/>
        </authorList>
    </citation>
    <scope>NUCLEOTIDE SEQUENCE [LARGE SCALE GENOMIC DNA]</scope>
    <source>
        <strain evidence="2 3">NPDC079179</strain>
    </source>
</reference>
<sequence length="293" mass="32737">MTVYIDPPRWPAHGTVFSHLVSDASLEELHGFAQELGVSVRAFDEDHYDVPAHRHADAVALGAVAVDGKQLARLLIRSGLRIPARRRPAKITAALTARWARHFPGHAELGAALLERWNEPHRTYHDTSHLLRVLEALDRLTVGRPEPELLLAAWFHDAVHEGRAGEDERASAELARCELTAAGWTPDAAERVAELVLVTLEHRPGPEDRHACLLVDADLSILGASPQEYARYSEAVRREYARVPEAEFRAARAEVMRQLLSAPALFHDPVAVDLWEHRARENVSREITELTAR</sequence>
<name>A0ABV3KC00_9MICC</name>